<proteinExistence type="predicted"/>
<feature type="compositionally biased region" description="Basic and acidic residues" evidence="1">
    <location>
        <begin position="22"/>
        <end position="36"/>
    </location>
</feature>
<dbReference type="EMBL" id="QKNV01000017">
    <property type="protein sequence ID" value="PZA22878.1"/>
    <property type="molecule type" value="Genomic_DNA"/>
</dbReference>
<feature type="region of interest" description="Disordered" evidence="1">
    <location>
        <begin position="123"/>
        <end position="170"/>
    </location>
</feature>
<feature type="region of interest" description="Disordered" evidence="1">
    <location>
        <begin position="1"/>
        <end position="72"/>
    </location>
</feature>
<name>A0A323VVQ1_9ACTN</name>
<comment type="caution">
    <text evidence="2">The sequence shown here is derived from an EMBL/GenBank/DDBJ whole genome shotgun (WGS) entry which is preliminary data.</text>
</comment>
<evidence type="ECO:0008006" key="4">
    <source>
        <dbReference type="Google" id="ProtNLM"/>
    </source>
</evidence>
<dbReference type="Proteomes" id="UP000247602">
    <property type="component" value="Unassembled WGS sequence"/>
</dbReference>
<organism evidence="2 3">
    <name type="scientific">Modestobacter versicolor</name>
    <dbReference type="NCBI Taxonomy" id="429133"/>
    <lineage>
        <taxon>Bacteria</taxon>
        <taxon>Bacillati</taxon>
        <taxon>Actinomycetota</taxon>
        <taxon>Actinomycetes</taxon>
        <taxon>Geodermatophilales</taxon>
        <taxon>Geodermatophilaceae</taxon>
        <taxon>Modestobacter</taxon>
    </lineage>
</organism>
<dbReference type="AlphaFoldDB" id="A0A323VVQ1"/>
<accession>A0A323VVQ1</accession>
<dbReference type="SUPFAM" id="SSF56059">
    <property type="entry name" value="Glutathione synthetase ATP-binding domain-like"/>
    <property type="match status" value="1"/>
</dbReference>
<dbReference type="Pfam" id="PF14305">
    <property type="entry name" value="ATPgrasp_TupA"/>
    <property type="match status" value="1"/>
</dbReference>
<sequence>MAEPPAEVLLQRQEPLPRRLRPQREHQLAVHGERPVRQRGQHGPDQVDVEPVGDAADVDRVPGPPLDCLRRGEQRLVGAVGDDDRRPAGEQVGQHLVDDDHLVGLVGDPAELVAEPAGLGEQPCPVVGAVEDHPAAQPPGGAPLPGQHEDRQRRVPPRPAQERPEQPRVGALGEPVAQAGLQGGPLGDADPRRHGLEAGATQVPPPVGRVGAHSADVGRRLHEVDLGPAADQLPGDHVLPADGRVPGVLGEEADAGGQGLGGHAWLTAAPYDPPFGCARQTGPVPAVSLPDGVVTRLPLRLKRAVLFRAAHGRWPGRTTFTDKVNWRVVHDRRPLVGQLGDKLAMKAYATAVCPSLRVPAVLWSGTDVGAFAAAPDLPARWVLKPNHGSMRVHVGTGRPDAAELRRVTAGWLDEPLFRTRGEWVYSQARRLLLAEEFLGAGDPPADHKFLVFDGRVELVQVDTGRFGDHRRRLYTPDWTPVDVVEAVPAGPVTPPPASLPRMLEVAATLGAAFDFVRVDLYDVDGEVWFSELTPYPGGGLDAFDPVLDERLGAAWRLPPHPSARSHLAG</sequence>
<reference evidence="2 3" key="1">
    <citation type="submission" date="2018-06" db="EMBL/GenBank/DDBJ databases">
        <title>Draft genome sequence of Modestobacter versicolor CP153-2.</title>
        <authorList>
            <person name="Gundlapally S.R."/>
        </authorList>
    </citation>
    <scope>NUCLEOTIDE SEQUENCE [LARGE SCALE GENOMIC DNA]</scope>
    <source>
        <strain evidence="2 3">CP153-2</strain>
    </source>
</reference>
<evidence type="ECO:0000256" key="1">
    <source>
        <dbReference type="SAM" id="MobiDB-lite"/>
    </source>
</evidence>
<dbReference type="InterPro" id="IPR029465">
    <property type="entry name" value="ATPgrasp_TupA"/>
</dbReference>
<evidence type="ECO:0000313" key="2">
    <source>
        <dbReference type="EMBL" id="PZA22878.1"/>
    </source>
</evidence>
<protein>
    <recommendedName>
        <fullName evidence="4">ATP-grasp domain-containing protein</fullName>
    </recommendedName>
</protein>
<keyword evidence="3" id="KW-1185">Reference proteome</keyword>
<gene>
    <name evidence="2" type="ORF">DMO24_02765</name>
</gene>
<evidence type="ECO:0000313" key="3">
    <source>
        <dbReference type="Proteomes" id="UP000247602"/>
    </source>
</evidence>